<organism evidence="1 2">
    <name type="scientific">Trifolium pratense</name>
    <name type="common">Red clover</name>
    <dbReference type="NCBI Taxonomy" id="57577"/>
    <lineage>
        <taxon>Eukaryota</taxon>
        <taxon>Viridiplantae</taxon>
        <taxon>Streptophyta</taxon>
        <taxon>Embryophyta</taxon>
        <taxon>Tracheophyta</taxon>
        <taxon>Spermatophyta</taxon>
        <taxon>Magnoliopsida</taxon>
        <taxon>eudicotyledons</taxon>
        <taxon>Gunneridae</taxon>
        <taxon>Pentapetalae</taxon>
        <taxon>rosids</taxon>
        <taxon>fabids</taxon>
        <taxon>Fabales</taxon>
        <taxon>Fabaceae</taxon>
        <taxon>Papilionoideae</taxon>
        <taxon>50 kb inversion clade</taxon>
        <taxon>NPAAA clade</taxon>
        <taxon>Hologalegina</taxon>
        <taxon>IRL clade</taxon>
        <taxon>Trifolieae</taxon>
        <taxon>Trifolium</taxon>
    </lineage>
</organism>
<reference evidence="1" key="1">
    <citation type="submission" date="2023-10" db="EMBL/GenBank/DDBJ databases">
        <authorList>
            <person name="Rodriguez Cubillos JULIANA M."/>
            <person name="De Vega J."/>
        </authorList>
    </citation>
    <scope>NUCLEOTIDE SEQUENCE</scope>
</reference>
<comment type="caution">
    <text evidence="1">The sequence shown here is derived from an EMBL/GenBank/DDBJ whole genome shotgun (WGS) entry which is preliminary data.</text>
</comment>
<evidence type="ECO:0000313" key="1">
    <source>
        <dbReference type="EMBL" id="CAJ2648014.1"/>
    </source>
</evidence>
<dbReference type="EMBL" id="CASHSV030000109">
    <property type="protein sequence ID" value="CAJ2648014.1"/>
    <property type="molecule type" value="Genomic_DNA"/>
</dbReference>
<accession>A0ACB0JVY8</accession>
<evidence type="ECO:0000313" key="2">
    <source>
        <dbReference type="Proteomes" id="UP001177021"/>
    </source>
</evidence>
<proteinExistence type="predicted"/>
<keyword evidence="2" id="KW-1185">Reference proteome</keyword>
<protein>
    <submittedName>
        <fullName evidence="1">Uncharacterized protein</fullName>
    </submittedName>
</protein>
<dbReference type="Proteomes" id="UP001177021">
    <property type="component" value="Unassembled WGS sequence"/>
</dbReference>
<sequence>MTSAFIISMKLVGVIFVVLQLHLLLFNYCGAAAAKQFGSGGCIAKERHALLKLKASLVLNETHLLSTWDNKSDCCSWKGIACSNKTGHVEMLNLNGRQFGYFQGKINASLIELWHLKYLNFSSQSQSSNNVLELVGSLSNLRILDLQGSNLSGRIPSDFAHLSHLQYLDLSINTLDGEIPLQLENISRLQHLDLSLNHLVGLIPHGIGNISHLQYLDLSFNNLDGTIPHEFGRLSNLQELHFGFSRGLKVHDNNNDVGSEWLSNLTLLTHLDLSYVQNLNSSLVWLKIIFKLPKIEELKLASCHLKDLFLSQSILNISFGDICTLHSLDVSDNYLNEDISIILSKLSGCARYSLQNLQLWGNQITGTFPDLSIFPYLKSIDLSYNMLSGKVPDGEFSSKLESLKFRRNSLEGGIPKSFGNLCSLRSLDLSRNKLSEYLPVMLDNLSVGCAKYSLKELDLSNNQIIGTILDMSRFSSLDTLYLDSNNLDGVITDSHFDNTSKLMYLNLSDNSLTLMLSEIWVPSFQLYTLGLRSCILGPTFPKWLLSQKYLLELDISHAGISDVVPMWFWDKATNILFMNISNNNLTGTIPNLPIQFSEGCQVIMDSNQLEGSIPPFFQSATLLQLSNNKFSETRLLLCTNTTVDRLRILDLSENELSTHLPDCWNHLKALEFLDLSSNTLSGEVPSSIGSLRKLRVLILRNNSFGGKLPVSLKNCREIIMLDLGDNRLSGPIPYWLGQQLQMLSLRRNRFSGNLPLSLCDLTNIQLLDLSENNLSGPIFKCWKNFSAMSQIVFSTRIIDGSLYYPVGNGVVLGYDGYDLVALLMWKGAERLFKNNKLILRSIDLSSNQLTGDIPEEIGNLIELVSLNLSSNNLTGEITTKIGRLTSLEFLDLSTNHLCCSIPPSLAQINRLSMLNLSNNNLSGRIPIGTQLQSFEASSYEGNVGLCGKPLDKKCPGDEEVAQQKPETPEESSPGDKKSIYLSVALGFITGFWGLWGSLLLIRTWRHKYVLFLNNIIDTTYVFMVLNATKFQRWLRG</sequence>
<gene>
    <name evidence="1" type="ORF">MILVUS5_LOCUS16430</name>
</gene>
<name>A0ACB0JVY8_TRIPR</name>